<dbReference type="EMBL" id="NIVC01000698">
    <property type="protein sequence ID" value="PAA78239.1"/>
    <property type="molecule type" value="Genomic_DNA"/>
</dbReference>
<dbReference type="Pfam" id="PF01769">
    <property type="entry name" value="MgtE"/>
    <property type="match status" value="2"/>
</dbReference>
<feature type="transmembrane region" description="Helical" evidence="10">
    <location>
        <begin position="64"/>
        <end position="82"/>
    </location>
</feature>
<comment type="subcellular location">
    <subcellularLocation>
        <location evidence="1">Membrane</location>
        <topology evidence="1">Multi-pass membrane protein</topology>
    </subcellularLocation>
</comment>
<feature type="transmembrane region" description="Helical" evidence="10">
    <location>
        <begin position="183"/>
        <end position="210"/>
    </location>
</feature>
<keyword evidence="3" id="KW-0813">Transport</keyword>
<feature type="transmembrane region" description="Helical" evidence="10">
    <location>
        <begin position="222"/>
        <end position="244"/>
    </location>
</feature>
<comment type="similarity">
    <text evidence="2">Belongs to the SLC41A transporter family.</text>
</comment>
<dbReference type="OrthoDB" id="5791097at2759"/>
<dbReference type="AlphaFoldDB" id="A0A267FYZ2"/>
<organism evidence="12 13">
    <name type="scientific">Macrostomum lignano</name>
    <dbReference type="NCBI Taxonomy" id="282301"/>
    <lineage>
        <taxon>Eukaryota</taxon>
        <taxon>Metazoa</taxon>
        <taxon>Spiralia</taxon>
        <taxon>Lophotrochozoa</taxon>
        <taxon>Platyhelminthes</taxon>
        <taxon>Rhabditophora</taxon>
        <taxon>Macrostomorpha</taxon>
        <taxon>Macrostomida</taxon>
        <taxon>Macrostomidae</taxon>
        <taxon>Macrostomum</taxon>
    </lineage>
</organism>
<evidence type="ECO:0000313" key="12">
    <source>
        <dbReference type="EMBL" id="PAA78239.1"/>
    </source>
</evidence>
<dbReference type="SUPFAM" id="SSF161093">
    <property type="entry name" value="MgtE membrane domain-like"/>
    <property type="match status" value="2"/>
</dbReference>
<feature type="domain" description="SLC41A/MgtE integral membrane" evidence="11">
    <location>
        <begin position="317"/>
        <end position="456"/>
    </location>
</feature>
<feature type="compositionally biased region" description="Low complexity" evidence="9">
    <location>
        <begin position="9"/>
        <end position="42"/>
    </location>
</feature>
<feature type="transmembrane region" description="Helical" evidence="10">
    <location>
        <begin position="250"/>
        <end position="273"/>
    </location>
</feature>
<evidence type="ECO:0000256" key="6">
    <source>
        <dbReference type="ARBA" id="ARBA00022989"/>
    </source>
</evidence>
<sequence length="467" mass="48788">AGVMLDGEAGSALSGGALRQRGSSQQDSEMHQQQQQPSKQLHQQLHLQQHHALSESTVSMALQMAPPLAVAGLGMSLAGLVLDELQRWPEFVRHPELLVMVPAIIGLKGNLEMTLASRLSTQAHLGTFNETSRLRSLVWGNLVLTQLQAVLVGFLAALVAILLNSTGGGGGAPHGSSSALERGLFLLATSTATASLASLLLGLVVSAVIVASERCRLNPDNLATPIAASLGDFASLLALAWLARQLDGSGMWPMSCLLAGYACLLPVLAAAAARNPFAQAALRQSWLPVLAAMLASSLGGLVFRRCASRLPLLALFQPVINGIGGNIAAIQASRLSTCAHRLPDESTADLPPACQQLFCGAAGGSRATRLLLGLVVPCHLLAICCVLALAPDGAFSISAAFLACYLAACLLQVAILLWLANWVVYWIWSFGHDPDSASIPYLTGVGDFLGAVLLAAAFTALTAWQRL</sequence>
<evidence type="ECO:0000256" key="2">
    <source>
        <dbReference type="ARBA" id="ARBA00009749"/>
    </source>
</evidence>
<evidence type="ECO:0000256" key="8">
    <source>
        <dbReference type="ARBA" id="ARBA00023136"/>
    </source>
</evidence>
<feature type="transmembrane region" description="Helical" evidence="10">
    <location>
        <begin position="370"/>
        <end position="390"/>
    </location>
</feature>
<dbReference type="GO" id="GO:0008324">
    <property type="term" value="F:monoatomic cation transmembrane transporter activity"/>
    <property type="evidence" value="ECO:0007669"/>
    <property type="project" value="InterPro"/>
</dbReference>
<evidence type="ECO:0000256" key="9">
    <source>
        <dbReference type="SAM" id="MobiDB-lite"/>
    </source>
</evidence>
<evidence type="ECO:0000256" key="7">
    <source>
        <dbReference type="ARBA" id="ARBA00023065"/>
    </source>
</evidence>
<evidence type="ECO:0000256" key="3">
    <source>
        <dbReference type="ARBA" id="ARBA00022448"/>
    </source>
</evidence>
<dbReference type="InterPro" id="IPR045349">
    <property type="entry name" value="SLC41A1-3"/>
</dbReference>
<keyword evidence="7" id="KW-0406">Ion transport</keyword>
<keyword evidence="5" id="KW-0460">Magnesium</keyword>
<evidence type="ECO:0000313" key="13">
    <source>
        <dbReference type="Proteomes" id="UP000215902"/>
    </source>
</evidence>
<comment type="caution">
    <text evidence="12">The sequence shown here is derived from an EMBL/GenBank/DDBJ whole genome shotgun (WGS) entry which is preliminary data.</text>
</comment>
<dbReference type="Proteomes" id="UP000215902">
    <property type="component" value="Unassembled WGS sequence"/>
</dbReference>
<feature type="transmembrane region" description="Helical" evidence="10">
    <location>
        <begin position="142"/>
        <end position="163"/>
    </location>
</feature>
<feature type="transmembrane region" description="Helical" evidence="10">
    <location>
        <begin position="448"/>
        <end position="464"/>
    </location>
</feature>
<feature type="transmembrane region" description="Helical" evidence="10">
    <location>
        <begin position="402"/>
        <end position="428"/>
    </location>
</feature>
<feature type="domain" description="SLC41A/MgtE integral membrane" evidence="11">
    <location>
        <begin position="101"/>
        <end position="241"/>
    </location>
</feature>
<proteinExistence type="inferred from homology"/>
<dbReference type="InterPro" id="IPR036739">
    <property type="entry name" value="SLC41_membr_dom_sf"/>
</dbReference>
<feature type="non-terminal residue" evidence="12">
    <location>
        <position position="1"/>
    </location>
</feature>
<evidence type="ECO:0000259" key="11">
    <source>
        <dbReference type="Pfam" id="PF01769"/>
    </source>
</evidence>
<reference evidence="12 13" key="1">
    <citation type="submission" date="2017-06" db="EMBL/GenBank/DDBJ databases">
        <title>A platform for efficient transgenesis in Macrostomum lignano, a flatworm model organism for stem cell research.</title>
        <authorList>
            <person name="Berezikov E."/>
        </authorList>
    </citation>
    <scope>NUCLEOTIDE SEQUENCE [LARGE SCALE GENOMIC DNA]</scope>
    <source>
        <strain evidence="12">DV1</strain>
        <tissue evidence="12">Whole organism</tissue>
    </source>
</reference>
<protein>
    <recommendedName>
        <fullName evidence="11">SLC41A/MgtE integral membrane domain-containing protein</fullName>
    </recommendedName>
</protein>
<evidence type="ECO:0000256" key="4">
    <source>
        <dbReference type="ARBA" id="ARBA00022692"/>
    </source>
</evidence>
<evidence type="ECO:0000256" key="10">
    <source>
        <dbReference type="SAM" id="Phobius"/>
    </source>
</evidence>
<gene>
    <name evidence="12" type="ORF">BOX15_Mlig000071g2</name>
</gene>
<dbReference type="STRING" id="282301.A0A267FYZ2"/>
<accession>A0A267FYZ2</accession>
<dbReference type="PANTHER" id="PTHR16228:SF7">
    <property type="entry name" value="SLC41A_MGTE INTEGRAL MEMBRANE DOMAIN-CONTAINING PROTEIN"/>
    <property type="match status" value="1"/>
</dbReference>
<feature type="region of interest" description="Disordered" evidence="9">
    <location>
        <begin position="1"/>
        <end position="42"/>
    </location>
</feature>
<keyword evidence="4 10" id="KW-0812">Transmembrane</keyword>
<evidence type="ECO:0000256" key="1">
    <source>
        <dbReference type="ARBA" id="ARBA00004141"/>
    </source>
</evidence>
<evidence type="ECO:0000256" key="5">
    <source>
        <dbReference type="ARBA" id="ARBA00022842"/>
    </source>
</evidence>
<dbReference type="PANTHER" id="PTHR16228">
    <property type="entry name" value="DIVALENT CATION TRANSPORTER SOLUTE CARRIER FAMILY 41"/>
    <property type="match status" value="1"/>
</dbReference>
<dbReference type="GO" id="GO:0005886">
    <property type="term" value="C:plasma membrane"/>
    <property type="evidence" value="ECO:0007669"/>
    <property type="project" value="TreeGrafter"/>
</dbReference>
<dbReference type="Gene3D" id="1.10.357.20">
    <property type="entry name" value="SLC41 divalent cation transporters, integral membrane domain"/>
    <property type="match status" value="2"/>
</dbReference>
<feature type="transmembrane region" description="Helical" evidence="10">
    <location>
        <begin position="285"/>
        <end position="303"/>
    </location>
</feature>
<name>A0A267FYZ2_9PLAT</name>
<keyword evidence="6 10" id="KW-1133">Transmembrane helix</keyword>
<dbReference type="FunFam" id="1.10.357.20:FF:000001">
    <property type="entry name" value="Solute carrier family 41 member 2"/>
    <property type="match status" value="1"/>
</dbReference>
<keyword evidence="13" id="KW-1185">Reference proteome</keyword>
<dbReference type="InterPro" id="IPR006667">
    <property type="entry name" value="SLC41_membr_dom"/>
</dbReference>
<keyword evidence="8 10" id="KW-0472">Membrane</keyword>